<dbReference type="SMART" id="SM00192">
    <property type="entry name" value="LDLa"/>
    <property type="match status" value="4"/>
</dbReference>
<keyword evidence="11" id="KW-0325">Glycoprotein</keyword>
<dbReference type="CDD" id="cd00112">
    <property type="entry name" value="LDLa"/>
    <property type="match status" value="3"/>
</dbReference>
<protein>
    <submittedName>
        <fullName evidence="18">Low-density lipoprotein receptor-related protein 12</fullName>
    </submittedName>
</protein>
<feature type="domain" description="CUB" evidence="17">
    <location>
        <begin position="164"/>
        <end position="282"/>
    </location>
</feature>
<dbReference type="PROSITE" id="PS01180">
    <property type="entry name" value="CUB"/>
    <property type="match status" value="1"/>
</dbReference>
<comment type="caution">
    <text evidence="14">Lacks conserved residue(s) required for the propagation of feature annotation.</text>
</comment>
<evidence type="ECO:0000256" key="3">
    <source>
        <dbReference type="ARBA" id="ARBA00022583"/>
    </source>
</evidence>
<feature type="disulfide bond" evidence="14">
    <location>
        <begin position="310"/>
        <end position="325"/>
    </location>
</feature>
<evidence type="ECO:0000259" key="17">
    <source>
        <dbReference type="PROSITE" id="PS01180"/>
    </source>
</evidence>
<dbReference type="InterPro" id="IPR035914">
    <property type="entry name" value="Sperma_CUB_dom_sf"/>
</dbReference>
<feature type="transmembrane region" description="Helical" evidence="16">
    <location>
        <begin position="458"/>
        <end position="484"/>
    </location>
</feature>
<dbReference type="PROSITE" id="PS50068">
    <property type="entry name" value="LDLRA_2"/>
    <property type="match status" value="4"/>
</dbReference>
<feature type="disulfide bond" evidence="14">
    <location>
        <begin position="356"/>
        <end position="371"/>
    </location>
</feature>
<reference evidence="18" key="2">
    <citation type="submission" date="2014-07" db="EMBL/GenBank/DDBJ databases">
        <authorList>
            <person name="Hull J."/>
        </authorList>
    </citation>
    <scope>NUCLEOTIDE SEQUENCE</scope>
</reference>
<dbReference type="FunFam" id="4.10.400.10:FF:000045">
    <property type="entry name" value="Low-density lipoprotein receptor-related protein 2"/>
    <property type="match status" value="1"/>
</dbReference>
<dbReference type="SUPFAM" id="SSF57424">
    <property type="entry name" value="LDL receptor-like module"/>
    <property type="match status" value="2"/>
</dbReference>
<feature type="disulfide bond" evidence="13">
    <location>
        <begin position="164"/>
        <end position="191"/>
    </location>
</feature>
<evidence type="ECO:0000256" key="1">
    <source>
        <dbReference type="ARBA" id="ARBA00004167"/>
    </source>
</evidence>
<accession>A0A0A9XRF3</accession>
<evidence type="ECO:0000256" key="5">
    <source>
        <dbReference type="ARBA" id="ARBA00022737"/>
    </source>
</evidence>
<dbReference type="InterPro" id="IPR050685">
    <property type="entry name" value="LDLR"/>
</dbReference>
<feature type="disulfide bond" evidence="14">
    <location>
        <begin position="426"/>
        <end position="444"/>
    </location>
</feature>
<dbReference type="InterPro" id="IPR036055">
    <property type="entry name" value="LDL_receptor-like_sf"/>
</dbReference>
<dbReference type="PRINTS" id="PR00261">
    <property type="entry name" value="LDLRECEPTOR"/>
</dbReference>
<feature type="disulfide bond" evidence="14">
    <location>
        <begin position="291"/>
        <end position="303"/>
    </location>
</feature>
<evidence type="ECO:0000256" key="4">
    <source>
        <dbReference type="ARBA" id="ARBA00022692"/>
    </source>
</evidence>
<evidence type="ECO:0000256" key="16">
    <source>
        <dbReference type="SAM" id="Phobius"/>
    </source>
</evidence>
<evidence type="ECO:0000256" key="6">
    <source>
        <dbReference type="ARBA" id="ARBA00022989"/>
    </source>
</evidence>
<dbReference type="Gene3D" id="2.60.120.290">
    <property type="entry name" value="Spermadhesin, CUB domain"/>
    <property type="match status" value="1"/>
</dbReference>
<comment type="similarity">
    <text evidence="2">Belongs to the LDLR family.</text>
</comment>
<feature type="disulfide bond" evidence="14">
    <location>
        <begin position="392"/>
        <end position="407"/>
    </location>
</feature>
<keyword evidence="7 16" id="KW-0472">Membrane</keyword>
<proteinExistence type="inferred from homology"/>
<evidence type="ECO:0000256" key="10">
    <source>
        <dbReference type="ARBA" id="ARBA00023176"/>
    </source>
</evidence>
<feature type="non-terminal residue" evidence="18">
    <location>
        <position position="1"/>
    </location>
</feature>
<dbReference type="AlphaFoldDB" id="A0A0A9XRF3"/>
<dbReference type="GO" id="GO:0005886">
    <property type="term" value="C:plasma membrane"/>
    <property type="evidence" value="ECO:0007669"/>
    <property type="project" value="TreeGrafter"/>
</dbReference>
<dbReference type="GO" id="GO:0006897">
    <property type="term" value="P:endocytosis"/>
    <property type="evidence" value="ECO:0007669"/>
    <property type="project" value="UniProtKB-KW"/>
</dbReference>
<dbReference type="SMART" id="SM00042">
    <property type="entry name" value="CUB"/>
    <property type="match status" value="1"/>
</dbReference>
<dbReference type="EMBL" id="GBHO01020282">
    <property type="protein sequence ID" value="JAG23322.1"/>
    <property type="molecule type" value="Transcribed_RNA"/>
</dbReference>
<feature type="disulfide bond" evidence="14">
    <location>
        <begin position="380"/>
        <end position="398"/>
    </location>
</feature>
<name>A0A0A9XRF3_LYGHE</name>
<keyword evidence="10" id="KW-0168">Coated pit</keyword>
<dbReference type="InterPro" id="IPR000859">
    <property type="entry name" value="CUB_dom"/>
</dbReference>
<evidence type="ECO:0000256" key="9">
    <source>
        <dbReference type="ARBA" id="ARBA00023170"/>
    </source>
</evidence>
<dbReference type="GO" id="GO:0005905">
    <property type="term" value="C:clathrin-coated pit"/>
    <property type="evidence" value="ECO:0007669"/>
    <property type="project" value="UniProtKB-KW"/>
</dbReference>
<feature type="region of interest" description="Disordered" evidence="15">
    <location>
        <begin position="546"/>
        <end position="604"/>
    </location>
</feature>
<comment type="subcellular location">
    <subcellularLocation>
        <location evidence="12">Membrane</location>
        <location evidence="12">Coated pit</location>
    </subcellularLocation>
    <subcellularLocation>
        <location evidence="1">Membrane</location>
        <topology evidence="1">Single-pass membrane protein</topology>
    </subcellularLocation>
</comment>
<feature type="disulfide bond" evidence="14">
    <location>
        <begin position="419"/>
        <end position="431"/>
    </location>
</feature>
<feature type="disulfide bond" evidence="14">
    <location>
        <begin position="298"/>
        <end position="316"/>
    </location>
</feature>
<sequence length="604" mass="67117">AAHHYRNLLYAPFDEILISLLELADDISDFRETGDIELYVTLVLRYHYYTSLPCSDGTDVSTKLGNKHATAIARVRHHVRQRVTQGGLSCLEMNWLVLLIDSTGSSPKMDKDIVEHYGKILPGFSMLLPEALKIRLPPRCPRARHLEHISSFLNHIECSRNDICGERHLLRERGTITSPLYPEPYPPGVECTWTILKPPNSRLTLFLLDFDIHDDEDCPSLPCCNVNHLSLPANSKEDMLNFCGLHIPKVPLHLMKNQTIIKFKSTGQNLGSRGFNLTYIIAPIFGRSVVCHEHDFVCHNLDCIPQRMRCDGVSDCNDGSDELGCPTHFPNDCDSPGKVPCDRTGSMCFDNATQRCNGIRDCSSGLDEYGCVNLNCEHRCRTFGCFTAAQRCDGNGDCKDLTDELGCDCEDSSCSGRMCVGSKKLCSNAKCLHPSLWCDGNDDCGDNSDEENCIRNSVISATIMGCLFCGLMLVIAVMCALRIYSIRHEAANYRLALPQHIATRLSMTNSISLPAMDDEFFHREPPPAYSVAVGQGDLNMTGILEVEPGIRRSRSRRHRTTRPLIKPPTPPPSSETSNQSSPSRDSITSSSYLSNDDSAHLIGT</sequence>
<evidence type="ECO:0000256" key="14">
    <source>
        <dbReference type="PROSITE-ProRule" id="PRU00124"/>
    </source>
</evidence>
<evidence type="ECO:0000256" key="13">
    <source>
        <dbReference type="PROSITE-ProRule" id="PRU00059"/>
    </source>
</evidence>
<evidence type="ECO:0000256" key="11">
    <source>
        <dbReference type="ARBA" id="ARBA00023180"/>
    </source>
</evidence>
<evidence type="ECO:0000256" key="7">
    <source>
        <dbReference type="ARBA" id="ARBA00023136"/>
    </source>
</evidence>
<feature type="disulfide bond" evidence="14">
    <location>
        <begin position="438"/>
        <end position="453"/>
    </location>
</feature>
<keyword evidence="9 18" id="KW-0675">Receptor</keyword>
<dbReference type="CDD" id="cd00041">
    <property type="entry name" value="CUB"/>
    <property type="match status" value="1"/>
</dbReference>
<dbReference type="Pfam" id="PF00057">
    <property type="entry name" value="Ldl_recept_a"/>
    <property type="match status" value="2"/>
</dbReference>
<evidence type="ECO:0000313" key="18">
    <source>
        <dbReference type="EMBL" id="JAG23322.1"/>
    </source>
</evidence>
<keyword evidence="3" id="KW-0254">Endocytosis</keyword>
<dbReference type="SUPFAM" id="SSF49854">
    <property type="entry name" value="Spermadhesin, CUB domain"/>
    <property type="match status" value="1"/>
</dbReference>
<dbReference type="PROSITE" id="PS01209">
    <property type="entry name" value="LDLRA_1"/>
    <property type="match status" value="2"/>
</dbReference>
<gene>
    <name evidence="18" type="primary">Lrp12_1</name>
    <name evidence="18" type="ORF">CM83_44844</name>
</gene>
<keyword evidence="6 16" id="KW-1133">Transmembrane helix</keyword>
<evidence type="ECO:0000256" key="15">
    <source>
        <dbReference type="SAM" id="MobiDB-lite"/>
    </source>
</evidence>
<dbReference type="Pfam" id="PF00431">
    <property type="entry name" value="CUB"/>
    <property type="match status" value="1"/>
</dbReference>
<feature type="compositionally biased region" description="Low complexity" evidence="15">
    <location>
        <begin position="574"/>
        <end position="591"/>
    </location>
</feature>
<feature type="compositionally biased region" description="Basic residues" evidence="15">
    <location>
        <begin position="551"/>
        <end position="561"/>
    </location>
</feature>
<reference evidence="18" key="1">
    <citation type="journal article" date="2014" name="PLoS ONE">
        <title>Transcriptome-Based Identification of ABC Transporters in the Western Tarnished Plant Bug Lygus hesperus.</title>
        <authorList>
            <person name="Hull J.J."/>
            <person name="Chaney K."/>
            <person name="Geib S.M."/>
            <person name="Fabrick J.A."/>
            <person name="Brent C.S."/>
            <person name="Walsh D."/>
            <person name="Lavine L.C."/>
        </authorList>
    </citation>
    <scope>NUCLEOTIDE SEQUENCE</scope>
</reference>
<organism evidence="18">
    <name type="scientific">Lygus hesperus</name>
    <name type="common">Western plant bug</name>
    <dbReference type="NCBI Taxonomy" id="30085"/>
    <lineage>
        <taxon>Eukaryota</taxon>
        <taxon>Metazoa</taxon>
        <taxon>Ecdysozoa</taxon>
        <taxon>Arthropoda</taxon>
        <taxon>Hexapoda</taxon>
        <taxon>Insecta</taxon>
        <taxon>Pterygota</taxon>
        <taxon>Neoptera</taxon>
        <taxon>Paraneoptera</taxon>
        <taxon>Hemiptera</taxon>
        <taxon>Heteroptera</taxon>
        <taxon>Panheteroptera</taxon>
        <taxon>Cimicomorpha</taxon>
        <taxon>Miridae</taxon>
        <taxon>Mirini</taxon>
        <taxon>Lygus</taxon>
    </lineage>
</organism>
<evidence type="ECO:0000256" key="8">
    <source>
        <dbReference type="ARBA" id="ARBA00023157"/>
    </source>
</evidence>
<keyword evidence="8 14" id="KW-1015">Disulfide bond</keyword>
<keyword evidence="18" id="KW-0449">Lipoprotein</keyword>
<dbReference type="Gene3D" id="4.10.400.10">
    <property type="entry name" value="Low-density Lipoprotein Receptor"/>
    <property type="match status" value="2"/>
</dbReference>
<keyword evidence="4 16" id="KW-0812">Transmembrane</keyword>
<keyword evidence="5" id="KW-0677">Repeat</keyword>
<dbReference type="PANTHER" id="PTHR24270">
    <property type="entry name" value="LOW-DENSITY LIPOPROTEIN RECEPTOR-RELATED"/>
    <property type="match status" value="1"/>
</dbReference>
<evidence type="ECO:0000256" key="12">
    <source>
        <dbReference type="ARBA" id="ARBA00037878"/>
    </source>
</evidence>
<dbReference type="InterPro" id="IPR023415">
    <property type="entry name" value="LDLR_class-A_CS"/>
</dbReference>
<dbReference type="InterPro" id="IPR002172">
    <property type="entry name" value="LDrepeatLR_classA_rpt"/>
</dbReference>
<evidence type="ECO:0000256" key="2">
    <source>
        <dbReference type="ARBA" id="ARBA00009939"/>
    </source>
</evidence>